<reference evidence="2" key="1">
    <citation type="submission" date="2017-10" db="EMBL/GenBank/DDBJ databases">
        <title>Chryseobacterium sp. B5 is a hydrocarbonoclastic and plant growth promoting bacterium.</title>
        <authorList>
            <person name="Thijs S."/>
            <person name="Gkorezis P."/>
            <person name="Van Hamme J."/>
        </authorList>
    </citation>
    <scope>NUCLEOTIDE SEQUENCE</scope>
    <source>
        <strain evidence="2">B5</strain>
    </source>
</reference>
<organism evidence="2">
    <name type="scientific">Chryseobacterium sp. B5</name>
    <dbReference type="NCBI Taxonomy" id="2050562"/>
    <lineage>
        <taxon>Bacteria</taxon>
        <taxon>Pseudomonadati</taxon>
        <taxon>Bacteroidota</taxon>
        <taxon>Flavobacteriia</taxon>
        <taxon>Flavobacteriales</taxon>
        <taxon>Weeksellaceae</taxon>
        <taxon>Chryseobacterium group</taxon>
        <taxon>Chryseobacterium</taxon>
    </lineage>
</organism>
<accession>A0A2G7TB07</accession>
<keyword evidence="1" id="KW-0812">Transmembrane</keyword>
<keyword evidence="1" id="KW-0472">Membrane</keyword>
<comment type="caution">
    <text evidence="2">The sequence shown here is derived from an EMBL/GenBank/DDBJ whole genome shotgun (WGS) entry which is preliminary data.</text>
</comment>
<evidence type="ECO:0000313" key="2">
    <source>
        <dbReference type="EMBL" id="PII37090.1"/>
    </source>
</evidence>
<proteinExistence type="predicted"/>
<feature type="transmembrane region" description="Helical" evidence="1">
    <location>
        <begin position="51"/>
        <end position="73"/>
    </location>
</feature>
<keyword evidence="1" id="KW-1133">Transmembrane helix</keyword>
<sequence length="92" mass="10387">MSFDQIAIALLGALAAWLSQARGEGSRKWAPVFGMLGQPFWFYASWQAEQWGIFAVSIIYACAWARGLWVYWISPRRQHGTGSIQLVLGRKP</sequence>
<dbReference type="EMBL" id="PEKC01000006">
    <property type="protein sequence ID" value="PII37090.1"/>
    <property type="molecule type" value="Genomic_DNA"/>
</dbReference>
<protein>
    <recommendedName>
        <fullName evidence="3">Amino acid transporter</fullName>
    </recommendedName>
</protein>
<dbReference type="AlphaFoldDB" id="A0A2G7TB07"/>
<name>A0A2G7TB07_9FLAO</name>
<evidence type="ECO:0008006" key="3">
    <source>
        <dbReference type="Google" id="ProtNLM"/>
    </source>
</evidence>
<gene>
    <name evidence="2" type="ORF">CTI11_02690</name>
</gene>
<evidence type="ECO:0000256" key="1">
    <source>
        <dbReference type="SAM" id="Phobius"/>
    </source>
</evidence>